<evidence type="ECO:0000256" key="2">
    <source>
        <dbReference type="ARBA" id="ARBA00006513"/>
    </source>
</evidence>
<keyword evidence="7 12" id="KW-1133">Transmembrane helix</keyword>
<feature type="compositionally biased region" description="Basic and acidic residues" evidence="11">
    <location>
        <begin position="204"/>
        <end position="214"/>
    </location>
</feature>
<evidence type="ECO:0000256" key="8">
    <source>
        <dbReference type="ARBA" id="ARBA00023065"/>
    </source>
</evidence>
<protein>
    <submittedName>
        <fullName evidence="13">Uncharacterized protein</fullName>
    </submittedName>
</protein>
<evidence type="ECO:0000256" key="3">
    <source>
        <dbReference type="ARBA" id="ARBA00022448"/>
    </source>
</evidence>
<dbReference type="Proteomes" id="UP001347796">
    <property type="component" value="Unassembled WGS sequence"/>
</dbReference>
<evidence type="ECO:0000256" key="10">
    <source>
        <dbReference type="ARBA" id="ARBA00023303"/>
    </source>
</evidence>
<feature type="transmembrane region" description="Helical" evidence="12">
    <location>
        <begin position="379"/>
        <end position="398"/>
    </location>
</feature>
<keyword evidence="4" id="KW-1003">Cell membrane</keyword>
<evidence type="ECO:0000256" key="7">
    <source>
        <dbReference type="ARBA" id="ARBA00022989"/>
    </source>
</evidence>
<feature type="transmembrane region" description="Helical" evidence="12">
    <location>
        <begin position="645"/>
        <end position="666"/>
    </location>
</feature>
<dbReference type="GO" id="GO:0015252">
    <property type="term" value="F:proton channel activity"/>
    <property type="evidence" value="ECO:0007669"/>
    <property type="project" value="InterPro"/>
</dbReference>
<evidence type="ECO:0000256" key="11">
    <source>
        <dbReference type="SAM" id="MobiDB-lite"/>
    </source>
</evidence>
<sequence>MDVSKSSDNDSDDTPVEYTSYAQASVNPNLEPANYNLVENSSRSSYNPGQSKPEGSVTMAAGPVVAMDTESSDTTSESDVFLDKNENMYDTSSNSESDDTQIWVPSGGRRHADSIDSRSNLSTLSNHGSADPSTPRGDNANSPVSPPRGRLTTSLLRNGGMSTSLTEDSRSVTPAMTSSRDYTQYSDSSPYLPSAVSPLRRVQVSREDRAERVVTMDSEVTSLPNGDSGIGNEDNSPNNDDVFLSDSPPPSLSNKRRSDVSRISYNLIYNQPVVDSLFVNLSALYAMLVVVLGTVLPLAENFTNLQRPYLFQGFYIYLYGVSVLFLIFLYIFVLKTSGCCSCCTKSSNQKDKILTPLQKPTNHHKFTYDDSPNAHTGSFYLRLGAVAFGIGSMIKSGLQFGIFFETGPLSGCLHVTYGLRYLLHLFFTFSQLYFVFLNSKICVQRFKLITRFGLMHMVAVNICVWAENIVHETLIKFKESAAQSNHTLVHHLDDKLDCNDESIMNSVVESSGPYLYPCSIEYSLICASIVYVMWSNIGRIGISRNHDGKQWSAKAKANRLNVDCSSSSRGLFLGIILVVAVVITIIAFFVMIKIKSRSGHAIMVEHLSEIICYVMTAVAVILAFYKVQPLGYRKHQSMDLEQILLIIGLFGIYLFSLLSIIAASFSQSQIQSLLIMISGVLRMFQATLQTVFIMNTFRRFAGSKEHEQEKPGRELVTFLLVANIALWGMNTFEVQQTEANPIQMDFYGVLAWSIFTHISSPLSIFYRFHSTVCLSNIWKHAWKRRVARL</sequence>
<dbReference type="PANTHER" id="PTHR21522">
    <property type="entry name" value="PROTON CHANNEL OTOP"/>
    <property type="match status" value="1"/>
</dbReference>
<evidence type="ECO:0000256" key="5">
    <source>
        <dbReference type="ARBA" id="ARBA00022692"/>
    </source>
</evidence>
<gene>
    <name evidence="13" type="ORF">SNE40_017023</name>
</gene>
<keyword evidence="10" id="KW-0407">Ion channel</keyword>
<feature type="compositionally biased region" description="Low complexity" evidence="11">
    <location>
        <begin position="68"/>
        <end position="79"/>
    </location>
</feature>
<keyword evidence="3" id="KW-0813">Transport</keyword>
<feature type="transmembrane region" description="Helical" evidence="12">
    <location>
        <begin position="606"/>
        <end position="625"/>
    </location>
</feature>
<comment type="caution">
    <text evidence="13">The sequence shown here is derived from an EMBL/GenBank/DDBJ whole genome shotgun (WGS) entry which is preliminary data.</text>
</comment>
<name>A0AAN8JD30_PATCE</name>
<dbReference type="Pfam" id="PF03189">
    <property type="entry name" value="Otopetrin"/>
    <property type="match status" value="1"/>
</dbReference>
<organism evidence="13 14">
    <name type="scientific">Patella caerulea</name>
    <name type="common">Rayed Mediterranean limpet</name>
    <dbReference type="NCBI Taxonomy" id="87958"/>
    <lineage>
        <taxon>Eukaryota</taxon>
        <taxon>Metazoa</taxon>
        <taxon>Spiralia</taxon>
        <taxon>Lophotrochozoa</taxon>
        <taxon>Mollusca</taxon>
        <taxon>Gastropoda</taxon>
        <taxon>Patellogastropoda</taxon>
        <taxon>Patelloidea</taxon>
        <taxon>Patellidae</taxon>
        <taxon>Patella</taxon>
    </lineage>
</organism>
<keyword evidence="6" id="KW-0375">Hydrogen ion transport</keyword>
<keyword evidence="8" id="KW-0406">Ion transport</keyword>
<dbReference type="EMBL" id="JAZGQO010000011">
    <property type="protein sequence ID" value="KAK6173604.1"/>
    <property type="molecule type" value="Genomic_DNA"/>
</dbReference>
<feature type="transmembrane region" description="Helical" evidence="12">
    <location>
        <begin position="746"/>
        <end position="766"/>
    </location>
</feature>
<evidence type="ECO:0000256" key="1">
    <source>
        <dbReference type="ARBA" id="ARBA00004651"/>
    </source>
</evidence>
<proteinExistence type="inferred from homology"/>
<evidence type="ECO:0000313" key="13">
    <source>
        <dbReference type="EMBL" id="KAK6173604.1"/>
    </source>
</evidence>
<keyword evidence="5 12" id="KW-0812">Transmembrane</keyword>
<feature type="transmembrane region" description="Helical" evidence="12">
    <location>
        <begin position="314"/>
        <end position="333"/>
    </location>
</feature>
<feature type="compositionally biased region" description="Polar residues" evidence="11">
    <location>
        <begin position="151"/>
        <end position="191"/>
    </location>
</feature>
<comment type="subcellular location">
    <subcellularLocation>
        <location evidence="1">Cell membrane</location>
        <topology evidence="1">Multi-pass membrane protein</topology>
    </subcellularLocation>
</comment>
<feature type="transmembrane region" description="Helical" evidence="12">
    <location>
        <begin position="715"/>
        <end position="734"/>
    </location>
</feature>
<feature type="compositionally biased region" description="Polar residues" evidence="11">
    <location>
        <begin position="37"/>
        <end position="50"/>
    </location>
</feature>
<dbReference type="InterPro" id="IPR004878">
    <property type="entry name" value="Otopetrin"/>
</dbReference>
<accession>A0AAN8JD30</accession>
<feature type="transmembrane region" description="Helical" evidence="12">
    <location>
        <begin position="277"/>
        <end position="299"/>
    </location>
</feature>
<evidence type="ECO:0000256" key="4">
    <source>
        <dbReference type="ARBA" id="ARBA00022475"/>
    </source>
</evidence>
<dbReference type="PANTHER" id="PTHR21522:SF32">
    <property type="entry name" value="OTOPETRIN-2"/>
    <property type="match status" value="1"/>
</dbReference>
<feature type="transmembrane region" description="Helical" evidence="12">
    <location>
        <begin position="418"/>
        <end position="436"/>
    </location>
</feature>
<evidence type="ECO:0000256" key="12">
    <source>
        <dbReference type="SAM" id="Phobius"/>
    </source>
</evidence>
<dbReference type="AlphaFoldDB" id="A0AAN8JD30"/>
<reference evidence="13 14" key="1">
    <citation type="submission" date="2024-01" db="EMBL/GenBank/DDBJ databases">
        <title>The genome of the rayed Mediterranean limpet Patella caerulea (Linnaeus, 1758).</title>
        <authorList>
            <person name="Anh-Thu Weber A."/>
            <person name="Halstead-Nussloch G."/>
        </authorList>
    </citation>
    <scope>NUCLEOTIDE SEQUENCE [LARGE SCALE GENOMIC DNA]</scope>
    <source>
        <strain evidence="13">AATW-2023a</strain>
        <tissue evidence="13">Whole specimen</tissue>
    </source>
</reference>
<feature type="transmembrane region" description="Helical" evidence="12">
    <location>
        <begin position="571"/>
        <end position="594"/>
    </location>
</feature>
<keyword evidence="9 12" id="KW-0472">Membrane</keyword>
<feature type="transmembrane region" description="Helical" evidence="12">
    <location>
        <begin position="672"/>
        <end position="694"/>
    </location>
</feature>
<dbReference type="GO" id="GO:0005886">
    <property type="term" value="C:plasma membrane"/>
    <property type="evidence" value="ECO:0007669"/>
    <property type="project" value="UniProtKB-SubCell"/>
</dbReference>
<comment type="similarity">
    <text evidence="2">Belongs to the otopetrin family.</text>
</comment>
<keyword evidence="14" id="KW-1185">Reference proteome</keyword>
<evidence type="ECO:0000256" key="9">
    <source>
        <dbReference type="ARBA" id="ARBA00023136"/>
    </source>
</evidence>
<evidence type="ECO:0000313" key="14">
    <source>
        <dbReference type="Proteomes" id="UP001347796"/>
    </source>
</evidence>
<evidence type="ECO:0000256" key="6">
    <source>
        <dbReference type="ARBA" id="ARBA00022781"/>
    </source>
</evidence>
<feature type="compositionally biased region" description="Polar residues" evidence="11">
    <location>
        <begin position="117"/>
        <end position="132"/>
    </location>
</feature>
<feature type="region of interest" description="Disordered" evidence="11">
    <location>
        <begin position="1"/>
        <end position="256"/>
    </location>
</feature>